<protein>
    <submittedName>
        <fullName evidence="1">Uncharacterized protein</fullName>
    </submittedName>
</protein>
<evidence type="ECO:0000313" key="2">
    <source>
        <dbReference type="Proteomes" id="UP001732700"/>
    </source>
</evidence>
<dbReference type="Proteomes" id="UP001732700">
    <property type="component" value="Chromosome 4C"/>
</dbReference>
<proteinExistence type="predicted"/>
<dbReference type="EnsemblPlants" id="AVESA.00010b.r2.4CG1273870.1">
    <property type="protein sequence ID" value="AVESA.00010b.r2.4CG1273870.1.CDS"/>
    <property type="gene ID" value="AVESA.00010b.r2.4CG1273870"/>
</dbReference>
<accession>A0ACD5WTV2</accession>
<sequence>MFTLTPLRQAVVLCFVIHAIQSGGVELHPTYGEVIGQLEKDVVRGLTKQYLMDLKSKSVEAIIFGVDYSSWDDPYFVGHQTPYGGPNDNYYGLHATMDVYGHELKPGHLSSTTFWIFNDGDGNTSSRNTIQVGWHIHPELYGDSHPHFYTFWTRDGYVTTGCFNMHCPGFIRVNGVVIAPGDAIHTVSHLPDGPIQNITLRVNKEKHSGDWWVYYGFNNIPTGVGYFPSSLFSYLAQKSSRMGFGAFVMSKKELLTPPMGSGSLPNGGMVHAASFTDLRLIDQDGNSIPIVADLPNVVTEEKCYSSTPIDHAEFLYGGPGGCIR</sequence>
<reference evidence="1" key="2">
    <citation type="submission" date="2025-09" db="UniProtKB">
        <authorList>
            <consortium name="EnsemblPlants"/>
        </authorList>
    </citation>
    <scope>IDENTIFICATION</scope>
</reference>
<organism evidence="1 2">
    <name type="scientific">Avena sativa</name>
    <name type="common">Oat</name>
    <dbReference type="NCBI Taxonomy" id="4498"/>
    <lineage>
        <taxon>Eukaryota</taxon>
        <taxon>Viridiplantae</taxon>
        <taxon>Streptophyta</taxon>
        <taxon>Embryophyta</taxon>
        <taxon>Tracheophyta</taxon>
        <taxon>Spermatophyta</taxon>
        <taxon>Magnoliopsida</taxon>
        <taxon>Liliopsida</taxon>
        <taxon>Poales</taxon>
        <taxon>Poaceae</taxon>
        <taxon>BOP clade</taxon>
        <taxon>Pooideae</taxon>
        <taxon>Poodae</taxon>
        <taxon>Poeae</taxon>
        <taxon>Poeae Chloroplast Group 1 (Aveneae type)</taxon>
        <taxon>Aveninae</taxon>
        <taxon>Avena</taxon>
    </lineage>
</organism>
<reference evidence="1" key="1">
    <citation type="submission" date="2021-05" db="EMBL/GenBank/DDBJ databases">
        <authorList>
            <person name="Scholz U."/>
            <person name="Mascher M."/>
            <person name="Fiebig A."/>
        </authorList>
    </citation>
    <scope>NUCLEOTIDE SEQUENCE [LARGE SCALE GENOMIC DNA]</scope>
</reference>
<name>A0ACD5WTV2_AVESA</name>
<evidence type="ECO:0000313" key="1">
    <source>
        <dbReference type="EnsemblPlants" id="AVESA.00010b.r2.4CG1273870.1.CDS"/>
    </source>
</evidence>
<keyword evidence="2" id="KW-1185">Reference proteome</keyword>